<dbReference type="RefSeq" id="WP_044076611.1">
    <property type="nucleotide sequence ID" value="NZ_KB235936.1"/>
</dbReference>
<dbReference type="EMBL" id="AJTX02000007">
    <property type="protein sequence ID" value="KKI98788.1"/>
    <property type="molecule type" value="Genomic_DNA"/>
</dbReference>
<dbReference type="NCBIfam" id="TIGR00966">
    <property type="entry name" value="transloc_SecF"/>
    <property type="match status" value="1"/>
</dbReference>
<dbReference type="SUPFAM" id="SSF82866">
    <property type="entry name" value="Multidrug efflux transporter AcrB transmembrane domain"/>
    <property type="match status" value="1"/>
</dbReference>
<dbReference type="GO" id="GO:0043952">
    <property type="term" value="P:protein transport by the Sec complex"/>
    <property type="evidence" value="ECO:0007669"/>
    <property type="project" value="UniProtKB-UniRule"/>
</dbReference>
<dbReference type="GO" id="GO:0006605">
    <property type="term" value="P:protein targeting"/>
    <property type="evidence" value="ECO:0007669"/>
    <property type="project" value="UniProtKB-UniRule"/>
</dbReference>
<dbReference type="InterPro" id="IPR022813">
    <property type="entry name" value="SecD/SecF_arch_bac"/>
</dbReference>
<dbReference type="AlphaFoldDB" id="A0A0M2PVU2"/>
<comment type="subcellular location">
    <subcellularLocation>
        <location evidence="1 9">Cell membrane</location>
        <topology evidence="1 9">Multi-pass membrane protein</topology>
    </subcellularLocation>
</comment>
<evidence type="ECO:0000256" key="2">
    <source>
        <dbReference type="ARBA" id="ARBA00022448"/>
    </source>
</evidence>
<sequence length="331" mass="35923">MKLNIIQQRKLWWSISGICILLSLIAMAVSWVSLGSPVRLGLDFVGGTRLQLERACDAGADCSQPLTTGAIRDVLATQNLSNSSVQVLGQEQQATSIRTITLTVEERTQLQDRLNQAFGPFDLQKTQIDTVGPVIGRRLLVSGVLSLLVSFLGIVAYLTLRFQLDYALLAILAVFHDALVTTGVFAFLGLVLGMEIDTLFLVALLTIIGFSVNDTVIIYDRIRETLQYNPDDSIQVVVYDAVNQTLGRSINTTLTTLFPLVSIFLWGGTTLKSFALALIVGFILGSYSSIFVASSLLSWWRERSEPPTPSTLADSDPAIAPGADPSPEALS</sequence>
<dbReference type="InterPro" id="IPR022645">
    <property type="entry name" value="SecD/SecF_bac"/>
</dbReference>
<feature type="transmembrane region" description="Helical" evidence="9">
    <location>
        <begin position="250"/>
        <end position="268"/>
    </location>
</feature>
<keyword evidence="8 9" id="KW-0472">Membrane</keyword>
<keyword evidence="5 9" id="KW-0653">Protein transport</keyword>
<keyword evidence="4 9" id="KW-0812">Transmembrane</keyword>
<dbReference type="PANTHER" id="PTHR30081">
    <property type="entry name" value="PROTEIN-EXPORT MEMBRANE PROTEIN SEC"/>
    <property type="match status" value="1"/>
</dbReference>
<dbReference type="Pfam" id="PF07549">
    <property type="entry name" value="Sec_GG"/>
    <property type="match status" value="1"/>
</dbReference>
<feature type="transmembrane region" description="Helical" evidence="9">
    <location>
        <begin position="198"/>
        <end position="219"/>
    </location>
</feature>
<comment type="function">
    <text evidence="9">Part of the Sec protein translocase complex. Interacts with the SecYEG preprotein conducting channel. SecDF uses the proton motive force (PMF) to complete protein translocation after the ATP-dependent function of SecA.</text>
</comment>
<keyword evidence="3 9" id="KW-1003">Cell membrane</keyword>
<feature type="transmembrane region" description="Helical" evidence="9">
    <location>
        <begin position="139"/>
        <end position="160"/>
    </location>
</feature>
<keyword evidence="6 9" id="KW-1133">Transmembrane helix</keyword>
<keyword evidence="13" id="KW-1185">Reference proteome</keyword>
<evidence type="ECO:0000256" key="3">
    <source>
        <dbReference type="ARBA" id="ARBA00022475"/>
    </source>
</evidence>
<evidence type="ECO:0000256" key="6">
    <source>
        <dbReference type="ARBA" id="ARBA00022989"/>
    </source>
</evidence>
<feature type="region of interest" description="Disordered" evidence="10">
    <location>
        <begin position="303"/>
        <end position="331"/>
    </location>
</feature>
<evidence type="ECO:0000313" key="13">
    <source>
        <dbReference type="Proteomes" id="UP000034681"/>
    </source>
</evidence>
<feature type="domain" description="Protein export membrane protein SecD/SecF C-terminal" evidence="11">
    <location>
        <begin position="115"/>
        <end position="302"/>
    </location>
</feature>
<feature type="transmembrane region" description="Helical" evidence="9">
    <location>
        <begin position="12"/>
        <end position="34"/>
    </location>
</feature>
<evidence type="ECO:0000256" key="5">
    <source>
        <dbReference type="ARBA" id="ARBA00022927"/>
    </source>
</evidence>
<accession>A0A0M2PVU2</accession>
<evidence type="ECO:0000256" key="4">
    <source>
        <dbReference type="ARBA" id="ARBA00022692"/>
    </source>
</evidence>
<comment type="function">
    <text evidence="9">Probably participates in protein translocation into and across both the cytoplasmic and thylakoid membranes in cyanobacterial cells.</text>
</comment>
<dbReference type="Proteomes" id="UP000034681">
    <property type="component" value="Unassembled WGS sequence"/>
</dbReference>
<name>A0A0M2PVU2_PROHO</name>
<dbReference type="InterPro" id="IPR048634">
    <property type="entry name" value="SecD_SecF_C"/>
</dbReference>
<dbReference type="STRING" id="317619.GCA_000332315_01615"/>
<dbReference type="Pfam" id="PF02355">
    <property type="entry name" value="SecD_SecF_C"/>
    <property type="match status" value="1"/>
</dbReference>
<dbReference type="InterPro" id="IPR022646">
    <property type="entry name" value="SecD/SecF_CS"/>
</dbReference>
<dbReference type="Gene3D" id="1.20.1640.10">
    <property type="entry name" value="Multidrug efflux transporter AcrB transmembrane domain"/>
    <property type="match status" value="1"/>
</dbReference>
<keyword evidence="7 9" id="KW-0811">Translocation</keyword>
<evidence type="ECO:0000313" key="12">
    <source>
        <dbReference type="EMBL" id="KKI98788.1"/>
    </source>
</evidence>
<dbReference type="InterPro" id="IPR055344">
    <property type="entry name" value="SecD_SecF_C_bact"/>
</dbReference>
<protein>
    <recommendedName>
        <fullName evidence="9">Protein-export membrane protein SecF</fullName>
    </recommendedName>
</protein>
<dbReference type="PANTHER" id="PTHR30081:SF8">
    <property type="entry name" value="PROTEIN TRANSLOCASE SUBUNIT SECF"/>
    <property type="match status" value="1"/>
</dbReference>
<dbReference type="GO" id="GO:0065002">
    <property type="term" value="P:intracellular protein transmembrane transport"/>
    <property type="evidence" value="ECO:0007669"/>
    <property type="project" value="UniProtKB-UniRule"/>
</dbReference>
<evidence type="ECO:0000256" key="7">
    <source>
        <dbReference type="ARBA" id="ARBA00023010"/>
    </source>
</evidence>
<feature type="transmembrane region" description="Helical" evidence="9">
    <location>
        <begin position="167"/>
        <end position="192"/>
    </location>
</feature>
<keyword evidence="2 9" id="KW-0813">Transport</keyword>
<dbReference type="HAMAP" id="MF_01464_B">
    <property type="entry name" value="SecF_B"/>
    <property type="match status" value="1"/>
</dbReference>
<comment type="caution">
    <text evidence="12">The sequence shown here is derived from an EMBL/GenBank/DDBJ whole genome shotgun (WGS) entry which is preliminary data.</text>
</comment>
<comment type="similarity">
    <text evidence="9">Belongs to the SecD/SecF family. SecF subfamily.</text>
</comment>
<dbReference type="GO" id="GO:0005886">
    <property type="term" value="C:plasma membrane"/>
    <property type="evidence" value="ECO:0007669"/>
    <property type="project" value="UniProtKB-SubCell"/>
</dbReference>
<dbReference type="eggNOG" id="COG0341">
    <property type="taxonomic scope" value="Bacteria"/>
</dbReference>
<evidence type="ECO:0000256" key="1">
    <source>
        <dbReference type="ARBA" id="ARBA00004651"/>
    </source>
</evidence>
<proteinExistence type="inferred from homology"/>
<organism evidence="12 13">
    <name type="scientific">Prochlorothrix hollandica PCC 9006 = CALU 1027</name>
    <dbReference type="NCBI Taxonomy" id="317619"/>
    <lineage>
        <taxon>Bacteria</taxon>
        <taxon>Bacillati</taxon>
        <taxon>Cyanobacteriota</taxon>
        <taxon>Cyanophyceae</taxon>
        <taxon>Prochlorotrichales</taxon>
        <taxon>Prochlorotrichaceae</taxon>
        <taxon>Prochlorothrix</taxon>
    </lineage>
</organism>
<evidence type="ECO:0000256" key="9">
    <source>
        <dbReference type="HAMAP-Rule" id="MF_01464"/>
    </source>
</evidence>
<evidence type="ECO:0000256" key="8">
    <source>
        <dbReference type="ARBA" id="ARBA00023136"/>
    </source>
</evidence>
<dbReference type="PRINTS" id="PR01755">
    <property type="entry name" value="SECFTRNLCASE"/>
</dbReference>
<comment type="subunit">
    <text evidence="9">Forms a complex with SecD. Part of the essential Sec protein translocation apparatus which comprises SecA, SecYEG and auxiliary proteins SecDF. Other proteins may also be involved.</text>
</comment>
<dbReference type="InterPro" id="IPR005665">
    <property type="entry name" value="SecF_bac"/>
</dbReference>
<dbReference type="OrthoDB" id="9805019at2"/>
<feature type="transmembrane region" description="Helical" evidence="9">
    <location>
        <begin position="274"/>
        <end position="300"/>
    </location>
</feature>
<dbReference type="NCBIfam" id="TIGR00916">
    <property type="entry name" value="2A0604s01"/>
    <property type="match status" value="1"/>
</dbReference>
<dbReference type="GO" id="GO:0015450">
    <property type="term" value="F:protein-transporting ATPase activity"/>
    <property type="evidence" value="ECO:0007669"/>
    <property type="project" value="InterPro"/>
</dbReference>
<gene>
    <name evidence="9" type="primary">secF</name>
    <name evidence="12" type="ORF">PROH_17480</name>
</gene>
<reference evidence="12" key="1">
    <citation type="submission" date="2012-04" db="EMBL/GenBank/DDBJ databases">
        <authorList>
            <person name="Borisov I.G."/>
            <person name="Ivanikova N.V."/>
            <person name="Pinevich A.V."/>
        </authorList>
    </citation>
    <scope>NUCLEOTIDE SEQUENCE [LARGE SCALE GENOMIC DNA]</scope>
    <source>
        <strain evidence="12">CALU 1027</strain>
    </source>
</reference>
<evidence type="ECO:0000256" key="10">
    <source>
        <dbReference type="SAM" id="MobiDB-lite"/>
    </source>
</evidence>
<evidence type="ECO:0000259" key="11">
    <source>
        <dbReference type="Pfam" id="PF02355"/>
    </source>
</evidence>